<evidence type="ECO:0000256" key="1">
    <source>
        <dbReference type="ARBA" id="ARBA00007154"/>
    </source>
</evidence>
<gene>
    <name evidence="9" type="ORF">EATG_01127</name>
</gene>
<dbReference type="PIRSF" id="PIRSF000858">
    <property type="entry name" value="SCOT-t"/>
    <property type="match status" value="1"/>
</dbReference>
<evidence type="ECO:0000256" key="7">
    <source>
        <dbReference type="PIRNR" id="PIRNR000858"/>
    </source>
</evidence>
<evidence type="ECO:0000256" key="4">
    <source>
        <dbReference type="ARBA" id="ARBA00051062"/>
    </source>
</evidence>
<dbReference type="PANTHER" id="PTHR43293">
    <property type="entry name" value="ACETATE COA-TRANSFERASE YDIF"/>
    <property type="match status" value="1"/>
</dbReference>
<name>A0AAJ3U118_ECOLX</name>
<organism evidence="9 10">
    <name type="scientific">Escherichia coli H605</name>
    <dbReference type="NCBI Taxonomy" id="656410"/>
    <lineage>
        <taxon>Bacteria</taxon>
        <taxon>Pseudomonadati</taxon>
        <taxon>Pseudomonadota</taxon>
        <taxon>Gammaproteobacteria</taxon>
        <taxon>Enterobacterales</taxon>
        <taxon>Enterobacteriaceae</taxon>
        <taxon>Escherichia</taxon>
    </lineage>
</organism>
<evidence type="ECO:0000256" key="3">
    <source>
        <dbReference type="ARBA" id="ARBA00044762"/>
    </source>
</evidence>
<dbReference type="SUPFAM" id="SSF100950">
    <property type="entry name" value="NagB/RpiA/CoA transferase-like"/>
    <property type="match status" value="2"/>
</dbReference>
<keyword evidence="2 7" id="KW-0808">Transferase</keyword>
<comment type="caution">
    <text evidence="9">The sequence shown here is derived from an EMBL/GenBank/DDBJ whole genome shotgun (WGS) entry which is preliminary data.</text>
</comment>
<evidence type="ECO:0000313" key="9">
    <source>
        <dbReference type="EMBL" id="OSL50253.1"/>
    </source>
</evidence>
<proteinExistence type="inferred from homology"/>
<dbReference type="Pfam" id="PF01144">
    <property type="entry name" value="CoA_trans"/>
    <property type="match status" value="1"/>
</dbReference>
<sequence>MSICALFFWLAQGNSHLNQEKIMKPVKPPRINGRVPVLSAQEAVSYIPDEATLCVLGAGGGILEATTLITALADKYKQTQTPRNLSIISPTGLGDRADRGISPLAQEGLVKWALCGHWGQSPRISDLAEQNKIVAYNYPQGVLTQTLRAAAAHQPGIISDIGIGTFVDPRQQGGKLNEVTKEELIKLVEFDNKEYLYYKAIAPDIAFIRATTCDSEGYATFEDEVMYLDALVIAQAVHNNGGIVMMQVQKMVKKATLHPKSVRIPGYLVDIVVVDPDQTQLYGGAPVNRFISGDFTLDDSTKLSLPLNQRKLVARRALFEMRKGAVGNVGVGIADGIGLVAREEGCADDFILTVETGPIGGITSQGIAFGANVNTRAILDMTSQFDFYHGGGLDVCYLSFAEVDQHGNVGVHKFNGKIMGTGGFIDISATSKKIIFCGTLTAGSLKTEIANGKLNIIQEGRVKKFIRELPEITFSGKIALERGLDVRYITERAVFTLKEDGLHLIEIAPGVDLKKDILDKMDFTPVISPELKLMDERLFIDAAMGFVLPEAAH</sequence>
<evidence type="ECO:0000256" key="6">
    <source>
        <dbReference type="ARBA" id="ARBA00070779"/>
    </source>
</evidence>
<dbReference type="Gene3D" id="3.40.1080.10">
    <property type="entry name" value="Glutaconate Coenzyme A-transferase"/>
    <property type="match status" value="2"/>
</dbReference>
<protein>
    <recommendedName>
        <fullName evidence="6 7">Acetate CoA-transferase YdiF</fullName>
        <ecNumber evidence="5 7">2.8.3.8</ecNumber>
    </recommendedName>
</protein>
<dbReference type="AlphaFoldDB" id="A0AAJ3U118"/>
<reference evidence="9 10" key="1">
    <citation type="submission" date="2010-04" db="EMBL/GenBank/DDBJ databases">
        <title>The Genome Sequence of Escherichia coli H605.</title>
        <authorList>
            <consortium name="The Broad Institute Genome Sequencing Platform"/>
            <consortium name="The Broad Institute Genome Sequencing Center for Infectious Disease"/>
            <person name="Feldgarden M."/>
            <person name="Gordon D.M."/>
            <person name="Johnson J.R."/>
            <person name="Johnston B.D."/>
            <person name="Young S."/>
            <person name="Zeng Q."/>
            <person name="Koehrsen M."/>
            <person name="Alvarado L."/>
            <person name="Berlin A.M."/>
            <person name="Borenstein D."/>
            <person name="Chapman S.B."/>
            <person name="Chen Z."/>
            <person name="Engels R."/>
            <person name="Freedman E."/>
            <person name="Gellesch M."/>
            <person name="Goldberg J."/>
            <person name="Griggs A."/>
            <person name="Gujja S."/>
            <person name="Heilman E.R."/>
            <person name="Heiman D.I."/>
            <person name="Hepburn T.A."/>
            <person name="Howarth C."/>
            <person name="Jen D."/>
            <person name="Larson L."/>
            <person name="Mehta T."/>
            <person name="Park D."/>
            <person name="Pearson M."/>
            <person name="Richards J."/>
            <person name="Roberts A."/>
            <person name="Saif S."/>
            <person name="Shea T.D."/>
            <person name="Shenoy N."/>
            <person name="Sisk P."/>
            <person name="Stolte C."/>
            <person name="Sykes S.N."/>
            <person name="Walk T."/>
            <person name="White J."/>
            <person name="Yandava C."/>
            <person name="Haas B."/>
            <person name="Henn M.R."/>
            <person name="Nusbaum C."/>
            <person name="Birren B."/>
        </authorList>
    </citation>
    <scope>NUCLEOTIDE SEQUENCE [LARGE SCALE GENOMIC DNA]</scope>
    <source>
        <strain evidence="9 10">H605</strain>
    </source>
</reference>
<comment type="similarity">
    <text evidence="1 7">Belongs to the 3-oxoacid CoA-transferase family.</text>
</comment>
<comment type="subunit">
    <text evidence="3">Homotetramer; dimer of dimers.</text>
</comment>
<dbReference type="FunFam" id="3.40.1080.10:FF:000007">
    <property type="entry name" value="Acetate CoA-transferase YdiF"/>
    <property type="match status" value="1"/>
</dbReference>
<dbReference type="Proteomes" id="UP000243401">
    <property type="component" value="Unassembled WGS sequence"/>
</dbReference>
<evidence type="ECO:0000313" key="10">
    <source>
        <dbReference type="Proteomes" id="UP000243401"/>
    </source>
</evidence>
<dbReference type="EC" id="2.8.3.8" evidence="5 7"/>
<dbReference type="InterPro" id="IPR004165">
    <property type="entry name" value="CoA_trans_fam_I"/>
</dbReference>
<comment type="function">
    <text evidence="7">CoA transferase having broad substrate specificity for short-chain acyl-CoA thioesters with the activity decreasing when the length of the carboxylic acid chain exceeds four carbons.</text>
</comment>
<dbReference type="PANTHER" id="PTHR43293:SF1">
    <property type="entry name" value="ACETATE COA-TRANSFERASE YDIF"/>
    <property type="match status" value="1"/>
</dbReference>
<comment type="catalytic activity">
    <reaction evidence="4 7">
        <text>an acyl-CoA + acetate = a carboxylate + acetyl-CoA</text>
        <dbReference type="Rhea" id="RHEA:13381"/>
        <dbReference type="ChEBI" id="CHEBI:29067"/>
        <dbReference type="ChEBI" id="CHEBI:30089"/>
        <dbReference type="ChEBI" id="CHEBI:57288"/>
        <dbReference type="ChEBI" id="CHEBI:58342"/>
        <dbReference type="EC" id="2.8.3.8"/>
    </reaction>
</comment>
<accession>A0AAJ3U118</accession>
<dbReference type="GO" id="GO:0046952">
    <property type="term" value="P:ketone body catabolic process"/>
    <property type="evidence" value="ECO:0007669"/>
    <property type="project" value="InterPro"/>
</dbReference>
<dbReference type="GO" id="GO:0008775">
    <property type="term" value="F:acetate CoA-transferase activity"/>
    <property type="evidence" value="ECO:0007669"/>
    <property type="project" value="UniProtKB-EC"/>
</dbReference>
<dbReference type="FunFam" id="3.40.1080.10:FF:000008">
    <property type="entry name" value="Acetate CoA-transferase YdiF"/>
    <property type="match status" value="1"/>
</dbReference>
<dbReference type="EMBL" id="ADJX01000002">
    <property type="protein sequence ID" value="OSL50253.1"/>
    <property type="molecule type" value="Genomic_DNA"/>
</dbReference>
<dbReference type="InterPro" id="IPR037171">
    <property type="entry name" value="NagB/RpiA_transferase-like"/>
</dbReference>
<evidence type="ECO:0000256" key="5">
    <source>
        <dbReference type="ARBA" id="ARBA00066477"/>
    </source>
</evidence>
<feature type="active site" description="5-glutamyl coenzyme A thioester intermediate" evidence="8">
    <location>
        <position position="355"/>
    </location>
</feature>
<dbReference type="InterPro" id="IPR014388">
    <property type="entry name" value="3-oxoacid_CoA-transferase"/>
</dbReference>
<dbReference type="SMART" id="SM00882">
    <property type="entry name" value="CoA_trans"/>
    <property type="match status" value="1"/>
</dbReference>
<evidence type="ECO:0000256" key="2">
    <source>
        <dbReference type="ARBA" id="ARBA00022679"/>
    </source>
</evidence>
<evidence type="ECO:0000256" key="8">
    <source>
        <dbReference type="PIRSR" id="PIRSR000858-1"/>
    </source>
</evidence>